<dbReference type="RefSeq" id="WP_090342172.1">
    <property type="nucleotide sequence ID" value="NZ_FNXY01000012.1"/>
</dbReference>
<dbReference type="SUPFAM" id="SSF81301">
    <property type="entry name" value="Nucleotidyltransferase"/>
    <property type="match status" value="1"/>
</dbReference>
<dbReference type="InterPro" id="IPR052548">
    <property type="entry name" value="Type_VII_TA_antitoxin"/>
</dbReference>
<evidence type="ECO:0000313" key="3">
    <source>
        <dbReference type="Proteomes" id="UP000199532"/>
    </source>
</evidence>
<evidence type="ECO:0000313" key="2">
    <source>
        <dbReference type="EMBL" id="SEJ71655.1"/>
    </source>
</evidence>
<accession>A0A1H7BDZ9</accession>
<organism evidence="2 3">
    <name type="scientific">Dyadobacter koreensis</name>
    <dbReference type="NCBI Taxonomy" id="408657"/>
    <lineage>
        <taxon>Bacteria</taxon>
        <taxon>Pseudomonadati</taxon>
        <taxon>Bacteroidota</taxon>
        <taxon>Cytophagia</taxon>
        <taxon>Cytophagales</taxon>
        <taxon>Spirosomataceae</taxon>
        <taxon>Dyadobacter</taxon>
    </lineage>
</organism>
<gene>
    <name evidence="2" type="ORF">SAMN04487995_6077</name>
</gene>
<dbReference type="InterPro" id="IPR002934">
    <property type="entry name" value="Polymerase_NTP_transf_dom"/>
</dbReference>
<sequence>MSNRKIPESVARLTEDFITHVDKLHGERLDKVILYGSYARGEERIDSDVDYLVILNDDEIRTFKEISNLSPVTFELSIQYSVSVSAIPVSKSKFMQEWSPLYHNVRNEGIVI</sequence>
<dbReference type="STRING" id="408657.SAMN04487995_6077"/>
<dbReference type="Pfam" id="PF01909">
    <property type="entry name" value="NTP_transf_2"/>
    <property type="match status" value="1"/>
</dbReference>
<dbReference type="PANTHER" id="PTHR33933">
    <property type="entry name" value="NUCLEOTIDYLTRANSFERASE"/>
    <property type="match status" value="1"/>
</dbReference>
<keyword evidence="2" id="KW-0808">Transferase</keyword>
<dbReference type="InterPro" id="IPR043519">
    <property type="entry name" value="NT_sf"/>
</dbReference>
<feature type="domain" description="Polymerase nucleotidyl transferase" evidence="1">
    <location>
        <begin position="21"/>
        <end position="93"/>
    </location>
</feature>
<keyword evidence="3" id="KW-1185">Reference proteome</keyword>
<dbReference type="Proteomes" id="UP000199532">
    <property type="component" value="Unassembled WGS sequence"/>
</dbReference>
<dbReference type="Gene3D" id="3.30.460.10">
    <property type="entry name" value="Beta Polymerase, domain 2"/>
    <property type="match status" value="1"/>
</dbReference>
<dbReference type="GO" id="GO:0016779">
    <property type="term" value="F:nucleotidyltransferase activity"/>
    <property type="evidence" value="ECO:0007669"/>
    <property type="project" value="InterPro"/>
</dbReference>
<proteinExistence type="predicted"/>
<evidence type="ECO:0000259" key="1">
    <source>
        <dbReference type="Pfam" id="PF01909"/>
    </source>
</evidence>
<dbReference type="OrthoDB" id="1321649at2"/>
<dbReference type="CDD" id="cd05403">
    <property type="entry name" value="NT_KNTase_like"/>
    <property type="match status" value="1"/>
</dbReference>
<dbReference type="PANTHER" id="PTHR33933:SF1">
    <property type="entry name" value="PROTEIN ADENYLYLTRANSFERASE MNTA-RELATED"/>
    <property type="match status" value="1"/>
</dbReference>
<reference evidence="2 3" key="1">
    <citation type="submission" date="2016-10" db="EMBL/GenBank/DDBJ databases">
        <authorList>
            <person name="de Groot N.N."/>
        </authorList>
    </citation>
    <scope>NUCLEOTIDE SEQUENCE [LARGE SCALE GENOMIC DNA]</scope>
    <source>
        <strain evidence="2 3">DSM 19938</strain>
    </source>
</reference>
<dbReference type="AlphaFoldDB" id="A0A1H7BDZ9"/>
<name>A0A1H7BDZ9_9BACT</name>
<dbReference type="EMBL" id="FNXY01000012">
    <property type="protein sequence ID" value="SEJ71655.1"/>
    <property type="molecule type" value="Genomic_DNA"/>
</dbReference>
<protein>
    <submittedName>
        <fullName evidence="2">Nucleotidyltransferase domain-containing protein</fullName>
    </submittedName>
</protein>